<reference evidence="2" key="1">
    <citation type="journal article" date="2020" name="Nat. Genet.">
        <title>Genomic diversifications of five Gossypium allopolyploid species and their impact on cotton improvement.</title>
        <authorList>
            <person name="Chen Z.J."/>
            <person name="Sreedasyam A."/>
            <person name="Ando A."/>
            <person name="Song Q."/>
            <person name="De Santiago L.M."/>
            <person name="Hulse-Kemp A.M."/>
            <person name="Ding M."/>
            <person name="Ye W."/>
            <person name="Kirkbride R.C."/>
            <person name="Jenkins J."/>
            <person name="Plott C."/>
            <person name="Lovell J."/>
            <person name="Lin Y.M."/>
            <person name="Vaughn R."/>
            <person name="Liu B."/>
            <person name="Simpson S."/>
            <person name="Scheffler B.E."/>
            <person name="Wen L."/>
            <person name="Saski C.A."/>
            <person name="Grover C.E."/>
            <person name="Hu G."/>
            <person name="Conover J.L."/>
            <person name="Carlson J.W."/>
            <person name="Shu S."/>
            <person name="Boston L.B."/>
            <person name="Williams M."/>
            <person name="Peterson D.G."/>
            <person name="McGee K."/>
            <person name="Jones D.C."/>
            <person name="Wendel J.F."/>
            <person name="Stelly D.M."/>
            <person name="Grimwood J."/>
            <person name="Schmutz J."/>
        </authorList>
    </citation>
    <scope>NUCLEOTIDE SEQUENCE [LARGE SCALE GENOMIC DNA]</scope>
    <source>
        <strain evidence="2">cv. TM-1</strain>
    </source>
</reference>
<evidence type="ECO:0000256" key="1">
    <source>
        <dbReference type="SAM" id="MobiDB-lite"/>
    </source>
</evidence>
<accession>A0ABM3AZB7</accession>
<sequence length="480" mass="52267">MPQDNEEPIHNFEMASKRIRSGPNSHSMPPTQINDSGQDFSSVNGGSPSFPLSDDNLTPVEQMIAMIGALLAEGERGAESLEILISKIHPDLLADIVITNMRHLPKSPPSLTKVGTLPTTQQAVHVNSRAQVLPPPASTNSLHTPVSTPQLPFTSAATISSLISDTSAVNNFAADSKRDPRRDPRRLDPRRAAVSVGMSCSPVLEGTGAAMPDFDCSISSKPLSVPAVENPSLRPMSNIQSNDNTTEGPSITSVEQPAPEGDVVGGAEDIVNILEVKTSSNHAVSPYVVDVDSTEMKADVEIKHETEESSFPESDQNFQASITVSSLDETGRDLPVPPSYVELTEELERSVIKSAVQQIAESYLHLHWSDCNEMRMALLARLVGQIDADDDIVVMLGKQIVVDYRQQKGHDIVLQVLYHLYSLTVSDSLDNSSYSAVLYEKFLLAVLFCCSPNLCWTHFQPQTSHLVGFLVKFRFCLTQP</sequence>
<keyword evidence="2" id="KW-1185">Reference proteome</keyword>
<feature type="region of interest" description="Disordered" evidence="1">
    <location>
        <begin position="227"/>
        <end position="261"/>
    </location>
</feature>
<reference evidence="3" key="2">
    <citation type="submission" date="2025-08" db="UniProtKB">
        <authorList>
            <consortium name="RefSeq"/>
        </authorList>
    </citation>
    <scope>IDENTIFICATION</scope>
</reference>
<evidence type="ECO:0000313" key="3">
    <source>
        <dbReference type="RefSeq" id="XP_040960146.1"/>
    </source>
</evidence>
<organism evidence="2 3">
    <name type="scientific">Gossypium hirsutum</name>
    <name type="common">Upland cotton</name>
    <name type="synonym">Gossypium mexicanum</name>
    <dbReference type="NCBI Taxonomy" id="3635"/>
    <lineage>
        <taxon>Eukaryota</taxon>
        <taxon>Viridiplantae</taxon>
        <taxon>Streptophyta</taxon>
        <taxon>Embryophyta</taxon>
        <taxon>Tracheophyta</taxon>
        <taxon>Spermatophyta</taxon>
        <taxon>Magnoliopsida</taxon>
        <taxon>eudicotyledons</taxon>
        <taxon>Gunneridae</taxon>
        <taxon>Pentapetalae</taxon>
        <taxon>rosids</taxon>
        <taxon>malvids</taxon>
        <taxon>Malvales</taxon>
        <taxon>Malvaceae</taxon>
        <taxon>Malvoideae</taxon>
        <taxon>Gossypium</taxon>
    </lineage>
</organism>
<protein>
    <submittedName>
        <fullName evidence="3">Uncharacterized protein</fullName>
    </submittedName>
</protein>
<dbReference type="RefSeq" id="XP_040960146.1">
    <property type="nucleotide sequence ID" value="XM_041104212.1"/>
</dbReference>
<dbReference type="Proteomes" id="UP000818029">
    <property type="component" value="Chromosome A01"/>
</dbReference>
<feature type="compositionally biased region" description="Polar residues" evidence="1">
    <location>
        <begin position="235"/>
        <end position="255"/>
    </location>
</feature>
<dbReference type="GeneID" id="121223130"/>
<feature type="compositionally biased region" description="Basic and acidic residues" evidence="1">
    <location>
        <begin position="175"/>
        <end position="191"/>
    </location>
</feature>
<dbReference type="PANTHER" id="PTHR47184:SF3">
    <property type="entry name" value="PHOSPHATIDYLINOSITOL 3-AND 4-KINASE FAMILY PROTEIN-RELATED"/>
    <property type="match status" value="1"/>
</dbReference>
<gene>
    <name evidence="3" type="primary">LOC121223130</name>
</gene>
<dbReference type="PANTHER" id="PTHR47184">
    <property type="entry name" value="PHOSPHATIDYLINOSITOL 3-AND 4-KINASE FAMILY PROTEIN-RELATED"/>
    <property type="match status" value="1"/>
</dbReference>
<feature type="region of interest" description="Disordered" evidence="1">
    <location>
        <begin position="173"/>
        <end position="193"/>
    </location>
</feature>
<feature type="compositionally biased region" description="Polar residues" evidence="1">
    <location>
        <begin position="22"/>
        <end position="47"/>
    </location>
</feature>
<proteinExistence type="predicted"/>
<name>A0ABM3AZB7_GOSHI</name>
<feature type="region of interest" description="Disordered" evidence="1">
    <location>
        <begin position="1"/>
        <end position="48"/>
    </location>
</feature>
<evidence type="ECO:0000313" key="2">
    <source>
        <dbReference type="Proteomes" id="UP000818029"/>
    </source>
</evidence>